<evidence type="ECO:0000256" key="2">
    <source>
        <dbReference type="ARBA" id="ARBA00008017"/>
    </source>
</evidence>
<evidence type="ECO:0000256" key="6">
    <source>
        <dbReference type="ARBA" id="ARBA00023136"/>
    </source>
</evidence>
<feature type="transmembrane region" description="Helical" evidence="7">
    <location>
        <begin position="62"/>
        <end position="84"/>
    </location>
</feature>
<feature type="domain" description="Mechanosensitive ion channel transmembrane helices 2/3" evidence="10">
    <location>
        <begin position="68"/>
        <end position="105"/>
    </location>
</feature>
<dbReference type="InterPro" id="IPR006686">
    <property type="entry name" value="MscS_channel_CS"/>
</dbReference>
<evidence type="ECO:0000313" key="11">
    <source>
        <dbReference type="EMBL" id="PSW05535.1"/>
    </source>
</evidence>
<proteinExistence type="inferred from homology"/>
<feature type="domain" description="Mechanosensitive ion channel MscS" evidence="8">
    <location>
        <begin position="107"/>
        <end position="173"/>
    </location>
</feature>
<dbReference type="Gene3D" id="3.30.70.100">
    <property type="match status" value="1"/>
</dbReference>
<keyword evidence="3" id="KW-1003">Cell membrane</keyword>
<keyword evidence="5 7" id="KW-1133">Transmembrane helix</keyword>
<feature type="transmembrane region" description="Helical" evidence="7">
    <location>
        <begin position="20"/>
        <end position="41"/>
    </location>
</feature>
<keyword evidence="4 7" id="KW-0812">Transmembrane</keyword>
<keyword evidence="6 7" id="KW-0472">Membrane</keyword>
<dbReference type="GO" id="GO:0008381">
    <property type="term" value="F:mechanosensitive monoatomic ion channel activity"/>
    <property type="evidence" value="ECO:0007669"/>
    <property type="project" value="UniProtKB-ARBA"/>
</dbReference>
<dbReference type="SUPFAM" id="SSF82689">
    <property type="entry name" value="Mechanosensitive channel protein MscS (YggB), C-terminal domain"/>
    <property type="match status" value="1"/>
</dbReference>
<dbReference type="Pfam" id="PF21082">
    <property type="entry name" value="MS_channel_3rd"/>
    <property type="match status" value="1"/>
</dbReference>
<sequence>MSASGFLTGSLFKIGDTPVTILGLLRVVLIVTIALFFSSLLRRMLAKIAERNEDESSALYTIGRLGHYVILLVGMMIALSSIGLDFSNLALVAGALSVGIGFGLQSIVNNFVSGLILLFERSLKVGDFVELDSGVLGIVMEINVRSTLINTNDNVDIIVPNSELVGAKVTNWTLRDATRRMRIPFGVAYGSDKNQVKKAVLEAADRVPETLRRSKKHEPQVWLVGFGDSSLDFELVVWVSQAAVKRPAGVTAAYMWEIETSLQQYGIEIPFPQRDLHVRSLFEKKGAEAEAILRGKL</sequence>
<dbReference type="InterPro" id="IPR011014">
    <property type="entry name" value="MscS_channel_TM-2"/>
</dbReference>
<dbReference type="EMBL" id="PYMC01000005">
    <property type="protein sequence ID" value="PSW05535.1"/>
    <property type="molecule type" value="Genomic_DNA"/>
</dbReference>
<dbReference type="Proteomes" id="UP000240904">
    <property type="component" value="Unassembled WGS sequence"/>
</dbReference>
<evidence type="ECO:0000256" key="3">
    <source>
        <dbReference type="ARBA" id="ARBA00022475"/>
    </source>
</evidence>
<feature type="domain" description="Mechanosensitive ion channel MscS C-terminal" evidence="9">
    <location>
        <begin position="183"/>
        <end position="269"/>
    </location>
</feature>
<dbReference type="InterPro" id="IPR010920">
    <property type="entry name" value="LSM_dom_sf"/>
</dbReference>
<dbReference type="Gene3D" id="1.10.287.1260">
    <property type="match status" value="1"/>
</dbReference>
<dbReference type="InterPro" id="IPR006685">
    <property type="entry name" value="MscS_channel_2nd"/>
</dbReference>
<dbReference type="OrthoDB" id="9799209at2"/>
<dbReference type="InterPro" id="IPR049278">
    <property type="entry name" value="MS_channel_C"/>
</dbReference>
<dbReference type="PANTHER" id="PTHR30347">
    <property type="entry name" value="POTASSIUM CHANNEL RELATED"/>
    <property type="match status" value="1"/>
</dbReference>
<evidence type="ECO:0000256" key="5">
    <source>
        <dbReference type="ARBA" id="ARBA00022989"/>
    </source>
</evidence>
<protein>
    <submittedName>
        <fullName evidence="11">Potassium transporter KefA</fullName>
    </submittedName>
</protein>
<dbReference type="PANTHER" id="PTHR30347:SF1">
    <property type="entry name" value="MECHANOSENSITIVE CHANNEL MSCK"/>
    <property type="match status" value="1"/>
</dbReference>
<dbReference type="InterPro" id="IPR011066">
    <property type="entry name" value="MscS_channel_C_sf"/>
</dbReference>
<dbReference type="Gene3D" id="2.30.30.60">
    <property type="match status" value="1"/>
</dbReference>
<dbReference type="SUPFAM" id="SSF50182">
    <property type="entry name" value="Sm-like ribonucleoproteins"/>
    <property type="match status" value="1"/>
</dbReference>
<evidence type="ECO:0000313" key="12">
    <source>
        <dbReference type="Proteomes" id="UP000240904"/>
    </source>
</evidence>
<gene>
    <name evidence="11" type="ORF">C9I89_09685</name>
</gene>
<evidence type="ECO:0000259" key="10">
    <source>
        <dbReference type="Pfam" id="PF21088"/>
    </source>
</evidence>
<dbReference type="GO" id="GO:0005886">
    <property type="term" value="C:plasma membrane"/>
    <property type="evidence" value="ECO:0007669"/>
    <property type="project" value="UniProtKB-SubCell"/>
</dbReference>
<dbReference type="InterPro" id="IPR049142">
    <property type="entry name" value="MS_channel_1st"/>
</dbReference>
<dbReference type="AlphaFoldDB" id="A0A2T3N068"/>
<dbReference type="InterPro" id="IPR052702">
    <property type="entry name" value="MscS-like_channel"/>
</dbReference>
<keyword evidence="12" id="KW-1185">Reference proteome</keyword>
<evidence type="ECO:0000256" key="7">
    <source>
        <dbReference type="SAM" id="Phobius"/>
    </source>
</evidence>
<evidence type="ECO:0000256" key="1">
    <source>
        <dbReference type="ARBA" id="ARBA00004651"/>
    </source>
</evidence>
<comment type="subcellular location">
    <subcellularLocation>
        <location evidence="1">Cell membrane</location>
        <topology evidence="1">Multi-pass membrane protein</topology>
    </subcellularLocation>
</comment>
<dbReference type="Pfam" id="PF00924">
    <property type="entry name" value="MS_channel_2nd"/>
    <property type="match status" value="1"/>
</dbReference>
<dbReference type="SUPFAM" id="SSF82861">
    <property type="entry name" value="Mechanosensitive channel protein MscS (YggB), transmembrane region"/>
    <property type="match status" value="1"/>
</dbReference>
<feature type="transmembrane region" description="Helical" evidence="7">
    <location>
        <begin position="90"/>
        <end position="119"/>
    </location>
</feature>
<dbReference type="InterPro" id="IPR023408">
    <property type="entry name" value="MscS_beta-dom_sf"/>
</dbReference>
<evidence type="ECO:0000259" key="8">
    <source>
        <dbReference type="Pfam" id="PF00924"/>
    </source>
</evidence>
<comment type="similarity">
    <text evidence="2">Belongs to the MscS (TC 1.A.23) family.</text>
</comment>
<organism evidence="11 12">
    <name type="scientific">Photobacterium lipolyticum</name>
    <dbReference type="NCBI Taxonomy" id="266810"/>
    <lineage>
        <taxon>Bacteria</taxon>
        <taxon>Pseudomonadati</taxon>
        <taxon>Pseudomonadota</taxon>
        <taxon>Gammaproteobacteria</taxon>
        <taxon>Vibrionales</taxon>
        <taxon>Vibrionaceae</taxon>
        <taxon>Photobacterium</taxon>
    </lineage>
</organism>
<reference evidence="11 12" key="1">
    <citation type="submission" date="2018-03" db="EMBL/GenBank/DDBJ databases">
        <title>Whole genome sequencing of Histamine producing bacteria.</title>
        <authorList>
            <person name="Butler K."/>
        </authorList>
    </citation>
    <scope>NUCLEOTIDE SEQUENCE [LARGE SCALE GENOMIC DNA]</scope>
    <source>
        <strain evidence="11 12">DSM 16190</strain>
    </source>
</reference>
<accession>A0A2T3N068</accession>
<dbReference type="PROSITE" id="PS01246">
    <property type="entry name" value="UPF0003"/>
    <property type="match status" value="1"/>
</dbReference>
<comment type="caution">
    <text evidence="11">The sequence shown here is derived from an EMBL/GenBank/DDBJ whole genome shotgun (WGS) entry which is preliminary data.</text>
</comment>
<evidence type="ECO:0000256" key="4">
    <source>
        <dbReference type="ARBA" id="ARBA00022692"/>
    </source>
</evidence>
<dbReference type="Pfam" id="PF21088">
    <property type="entry name" value="MS_channel_1st"/>
    <property type="match status" value="1"/>
</dbReference>
<evidence type="ECO:0000259" key="9">
    <source>
        <dbReference type="Pfam" id="PF21082"/>
    </source>
</evidence>
<name>A0A2T3N068_9GAMM</name>